<dbReference type="InterPro" id="IPR050765">
    <property type="entry name" value="Riboflavin_Biosynth_HTPR"/>
</dbReference>
<dbReference type="AlphaFoldDB" id="A0AAW9Q5A6"/>
<keyword evidence="3" id="KW-0560">Oxidoreductase</keyword>
<organism evidence="5 6">
    <name type="scientific">Tumidithrix elongata BACA0141</name>
    <dbReference type="NCBI Taxonomy" id="2716417"/>
    <lineage>
        <taxon>Bacteria</taxon>
        <taxon>Bacillati</taxon>
        <taxon>Cyanobacteriota</taxon>
        <taxon>Cyanophyceae</taxon>
        <taxon>Pseudanabaenales</taxon>
        <taxon>Pseudanabaenaceae</taxon>
        <taxon>Tumidithrix</taxon>
        <taxon>Tumidithrix elongata</taxon>
    </lineage>
</organism>
<protein>
    <submittedName>
        <fullName evidence="5">RibD family protein</fullName>
    </submittedName>
</protein>
<dbReference type="EMBL" id="JAZBJZ010000074">
    <property type="protein sequence ID" value="MEE3718373.1"/>
    <property type="molecule type" value="Genomic_DNA"/>
</dbReference>
<dbReference type="Proteomes" id="UP001333818">
    <property type="component" value="Unassembled WGS sequence"/>
</dbReference>
<dbReference type="PANTHER" id="PTHR38011:SF7">
    <property type="entry name" value="2,5-DIAMINO-6-RIBOSYLAMINO-4(3H)-PYRIMIDINONE 5'-PHOSPHATE REDUCTASE"/>
    <property type="match status" value="1"/>
</dbReference>
<keyword evidence="6" id="KW-1185">Reference proteome</keyword>
<evidence type="ECO:0000259" key="4">
    <source>
        <dbReference type="Pfam" id="PF01872"/>
    </source>
</evidence>
<dbReference type="SUPFAM" id="SSF53597">
    <property type="entry name" value="Dihydrofolate reductase-like"/>
    <property type="match status" value="1"/>
</dbReference>
<evidence type="ECO:0000313" key="6">
    <source>
        <dbReference type="Proteomes" id="UP001333818"/>
    </source>
</evidence>
<evidence type="ECO:0000313" key="5">
    <source>
        <dbReference type="EMBL" id="MEE3718373.1"/>
    </source>
</evidence>
<name>A0AAW9Q5A6_9CYAN</name>
<sequence length="275" mass="30216">MFNGLYTSHDLIYTFEELGFSIDGVPFFQLGEPRTRPYIVFNMVSSVDGKATTHAGELTGLGSRPDRKLMQRLRSQVDGVLVGGGTLRVDPFIPTIPQELAEERSLHFPDHPQPLGIVVSNRGNLPAEHQFWAAGRDLRVVFLGGSALESVERQLSQKAIVVQLLNDTSYSANGEAASGEVDLGEMLHILFTRFGVRRLLVEGGPSLNYAFISQGWCDELFLTLSPRLVGGVENSSVIAGAGYGMGTGDLPKLKLRSLYHHEDELFLRYQIQSPA</sequence>
<dbReference type="RefSeq" id="WP_330484805.1">
    <property type="nucleotide sequence ID" value="NZ_JAZBJZ010000074.1"/>
</dbReference>
<comment type="pathway">
    <text evidence="1">Cofactor biosynthesis; riboflavin biosynthesis.</text>
</comment>
<evidence type="ECO:0000256" key="3">
    <source>
        <dbReference type="ARBA" id="ARBA00023002"/>
    </source>
</evidence>
<comment type="caution">
    <text evidence="5">The sequence shown here is derived from an EMBL/GenBank/DDBJ whole genome shotgun (WGS) entry which is preliminary data.</text>
</comment>
<dbReference type="Pfam" id="PF01872">
    <property type="entry name" value="RibD_C"/>
    <property type="match status" value="1"/>
</dbReference>
<dbReference type="InterPro" id="IPR024072">
    <property type="entry name" value="DHFR-like_dom_sf"/>
</dbReference>
<dbReference type="GO" id="GO:0009231">
    <property type="term" value="P:riboflavin biosynthetic process"/>
    <property type="evidence" value="ECO:0007669"/>
    <property type="project" value="InterPro"/>
</dbReference>
<evidence type="ECO:0000256" key="2">
    <source>
        <dbReference type="ARBA" id="ARBA00022857"/>
    </source>
</evidence>
<dbReference type="Gene3D" id="3.40.430.10">
    <property type="entry name" value="Dihydrofolate Reductase, subunit A"/>
    <property type="match status" value="1"/>
</dbReference>
<dbReference type="InterPro" id="IPR002734">
    <property type="entry name" value="RibDG_C"/>
</dbReference>
<dbReference type="GO" id="GO:0008703">
    <property type="term" value="F:5-amino-6-(5-phosphoribosylamino)uracil reductase activity"/>
    <property type="evidence" value="ECO:0007669"/>
    <property type="project" value="InterPro"/>
</dbReference>
<feature type="domain" description="Bacterial bifunctional deaminase-reductase C-terminal" evidence="4">
    <location>
        <begin position="37"/>
        <end position="260"/>
    </location>
</feature>
<evidence type="ECO:0000256" key="1">
    <source>
        <dbReference type="ARBA" id="ARBA00005104"/>
    </source>
</evidence>
<keyword evidence="2" id="KW-0521">NADP</keyword>
<gene>
    <name evidence="5" type="ORF">V2H45_16655</name>
</gene>
<reference evidence="5" key="1">
    <citation type="submission" date="2024-01" db="EMBL/GenBank/DDBJ databases">
        <title>Bank of Algae and Cyanobacteria of the Azores (BACA) strain genomes.</title>
        <authorList>
            <person name="Luz R."/>
            <person name="Cordeiro R."/>
            <person name="Fonseca A."/>
            <person name="Goncalves V."/>
        </authorList>
    </citation>
    <scope>NUCLEOTIDE SEQUENCE</scope>
    <source>
        <strain evidence="5">BACA0141</strain>
    </source>
</reference>
<proteinExistence type="predicted"/>
<accession>A0AAW9Q5A6</accession>
<dbReference type="PANTHER" id="PTHR38011">
    <property type="entry name" value="DIHYDROFOLATE REDUCTASE FAMILY PROTEIN (AFU_ORTHOLOGUE AFUA_8G06820)"/>
    <property type="match status" value="1"/>
</dbReference>